<evidence type="ECO:0000256" key="1">
    <source>
        <dbReference type="SAM" id="Phobius"/>
    </source>
</evidence>
<dbReference type="Proteomes" id="UP000478052">
    <property type="component" value="Unassembled WGS sequence"/>
</dbReference>
<dbReference type="EMBL" id="VUJU01014321">
    <property type="protein sequence ID" value="KAF0702326.1"/>
    <property type="molecule type" value="Genomic_DNA"/>
</dbReference>
<proteinExistence type="predicted"/>
<keyword evidence="3" id="KW-1185">Reference proteome</keyword>
<keyword evidence="1" id="KW-0472">Membrane</keyword>
<feature type="non-terminal residue" evidence="2">
    <location>
        <position position="609"/>
    </location>
</feature>
<sequence>STKLKALNLLTSERLVHRPDRKSVAYYLLLISIGFSFPLFLKLQNRHSPSIADRYKGDTLNMVENIPALIARRGQLRAAITRFTTYIQSEGREVVQIEIRKAKIEENWYEFEKVQSAIEDNDEESRNTSEHYPYRIEFENLYFRIMSEAEICIRASKQESSKVETKNLIDWGHSSEEKTQKNSTESIVRLAPLNIPVFSGKYDEWMSFKDIYTSVIHTNEDLTAIEKFFYLRSSLSNDAASCIKYLETTATNYDIDWKSLINRYDNKKILIQTHVKNIVDLPSINESNSIKLRQFSDDLVSNMKALETLGQKPKEWGPLLLHILCSKLNNETLKELEIKSVKDKIPSVTELIQFIEDRFQISESIESSKYIIQSLQQRKKVLQTATSSTAFTSTATAVCYACNQPHTIYKCPVFTALSTRDRIDKVVQLELCKICLRKHSGSKCFGKYCFKCNKPHNTMLHLNQKHNINEPVSNTDKGEQTATTSTTTHVANETDNVLLGTAVVEVFGLNGERAYARALLDSGSTNHFICLELVNSIGNSKQNVTATVSLRIKSRVSDYEINTQLLINPKITGDLPARRVSKGKVKLERITLADPSYNVPQKIDILIGA</sequence>
<dbReference type="PANTHER" id="PTHR47331:SF5">
    <property type="entry name" value="RIBONUCLEASE H"/>
    <property type="match status" value="1"/>
</dbReference>
<dbReference type="Pfam" id="PF03564">
    <property type="entry name" value="DUF1759"/>
    <property type="match status" value="1"/>
</dbReference>
<keyword evidence="1" id="KW-0812">Transmembrane</keyword>
<evidence type="ECO:0000313" key="3">
    <source>
        <dbReference type="Proteomes" id="UP000478052"/>
    </source>
</evidence>
<comment type="caution">
    <text evidence="2">The sequence shown here is derived from an EMBL/GenBank/DDBJ whole genome shotgun (WGS) entry which is preliminary data.</text>
</comment>
<dbReference type="InterPro" id="IPR005312">
    <property type="entry name" value="DUF1759"/>
</dbReference>
<accession>A0A6G0VMU8</accession>
<dbReference type="OrthoDB" id="6616702at2759"/>
<evidence type="ECO:0000313" key="2">
    <source>
        <dbReference type="EMBL" id="KAF0702326.1"/>
    </source>
</evidence>
<gene>
    <name evidence="2" type="ORF">FWK35_00032983</name>
</gene>
<organism evidence="2 3">
    <name type="scientific">Aphis craccivora</name>
    <name type="common">Cowpea aphid</name>
    <dbReference type="NCBI Taxonomy" id="307492"/>
    <lineage>
        <taxon>Eukaryota</taxon>
        <taxon>Metazoa</taxon>
        <taxon>Ecdysozoa</taxon>
        <taxon>Arthropoda</taxon>
        <taxon>Hexapoda</taxon>
        <taxon>Insecta</taxon>
        <taxon>Pterygota</taxon>
        <taxon>Neoptera</taxon>
        <taxon>Paraneoptera</taxon>
        <taxon>Hemiptera</taxon>
        <taxon>Sternorrhyncha</taxon>
        <taxon>Aphidomorpha</taxon>
        <taxon>Aphidoidea</taxon>
        <taxon>Aphididae</taxon>
        <taxon>Aphidini</taxon>
        <taxon>Aphis</taxon>
        <taxon>Aphis</taxon>
    </lineage>
</organism>
<dbReference type="PANTHER" id="PTHR47331">
    <property type="entry name" value="PHD-TYPE DOMAIN-CONTAINING PROTEIN"/>
    <property type="match status" value="1"/>
</dbReference>
<keyword evidence="1" id="KW-1133">Transmembrane helix</keyword>
<protein>
    <submittedName>
        <fullName evidence="2">Integrase catalytic domain-containing protein</fullName>
    </submittedName>
</protein>
<name>A0A6G0VMU8_APHCR</name>
<feature type="transmembrane region" description="Helical" evidence="1">
    <location>
        <begin position="24"/>
        <end position="41"/>
    </location>
</feature>
<reference evidence="2 3" key="1">
    <citation type="submission" date="2019-08" db="EMBL/GenBank/DDBJ databases">
        <title>Whole genome of Aphis craccivora.</title>
        <authorList>
            <person name="Voronova N.V."/>
            <person name="Shulinski R.S."/>
            <person name="Bandarenka Y.V."/>
            <person name="Zhorov D.G."/>
            <person name="Warner D."/>
        </authorList>
    </citation>
    <scope>NUCLEOTIDE SEQUENCE [LARGE SCALE GENOMIC DNA]</scope>
    <source>
        <strain evidence="2">180601</strain>
        <tissue evidence="2">Whole Body</tissue>
    </source>
</reference>
<feature type="non-terminal residue" evidence="2">
    <location>
        <position position="1"/>
    </location>
</feature>
<dbReference type="AlphaFoldDB" id="A0A6G0VMU8"/>